<comment type="caution">
    <text evidence="1">The sequence shown here is derived from an EMBL/GenBank/DDBJ whole genome shotgun (WGS) entry which is preliminary data.</text>
</comment>
<evidence type="ECO:0000313" key="1">
    <source>
        <dbReference type="EMBL" id="KKK84736.1"/>
    </source>
</evidence>
<protein>
    <submittedName>
        <fullName evidence="1">Uncharacterized protein</fullName>
    </submittedName>
</protein>
<reference evidence="1" key="1">
    <citation type="journal article" date="2015" name="Nature">
        <title>Complex archaea that bridge the gap between prokaryotes and eukaryotes.</title>
        <authorList>
            <person name="Spang A."/>
            <person name="Saw J.H."/>
            <person name="Jorgensen S.L."/>
            <person name="Zaremba-Niedzwiedzka K."/>
            <person name="Martijn J."/>
            <person name="Lind A.E."/>
            <person name="van Eijk R."/>
            <person name="Schleper C."/>
            <person name="Guy L."/>
            <person name="Ettema T.J."/>
        </authorList>
    </citation>
    <scope>NUCLEOTIDE SEQUENCE</scope>
</reference>
<accession>A0A0F9BK03</accession>
<dbReference type="AlphaFoldDB" id="A0A0F9BK03"/>
<sequence length="161" mass="17549">MSLNIQDNRTWKIDGVINIEGVPWLFVQGLTAIFDAGVFTRDLIGTGQPVFTQLGDVIGGFNFSTKNTVDIYRIGTATISDNPELIGTMLKAIAAQAPLTIQFVQTLVARDAGGTNNRIRITFDGRIMKPEISWLVDVAVDDVVIDGEITKLVSVIRDTNP</sequence>
<organism evidence="1">
    <name type="scientific">marine sediment metagenome</name>
    <dbReference type="NCBI Taxonomy" id="412755"/>
    <lineage>
        <taxon>unclassified sequences</taxon>
        <taxon>metagenomes</taxon>
        <taxon>ecological metagenomes</taxon>
    </lineage>
</organism>
<proteinExistence type="predicted"/>
<name>A0A0F9BK03_9ZZZZ</name>
<gene>
    <name evidence="1" type="ORF">LCGC14_2780330</name>
</gene>
<dbReference type="EMBL" id="LAZR01051636">
    <property type="protein sequence ID" value="KKK84736.1"/>
    <property type="molecule type" value="Genomic_DNA"/>
</dbReference>